<organism evidence="1 2">
    <name type="scientific">Pseudoramibacter alactolyticus ATCC 23263</name>
    <dbReference type="NCBI Taxonomy" id="887929"/>
    <lineage>
        <taxon>Bacteria</taxon>
        <taxon>Bacillati</taxon>
        <taxon>Bacillota</taxon>
        <taxon>Clostridia</taxon>
        <taxon>Eubacteriales</taxon>
        <taxon>Eubacteriaceae</taxon>
        <taxon>Pseudoramibacter</taxon>
    </lineage>
</organism>
<dbReference type="HOGENOM" id="CLU_2957108_0_0_9"/>
<evidence type="ECO:0000313" key="1">
    <source>
        <dbReference type="EMBL" id="EFV00854.1"/>
    </source>
</evidence>
<dbReference type="STRING" id="887929.HMP0721_2019"/>
<sequence length="59" mass="7038">MEQILQNNWYLHPVIACRHACPCHYRLYWLQKCSYRIAGDFRSSNKNPVLIICPQKMDA</sequence>
<dbReference type="Proteomes" id="UP000004754">
    <property type="component" value="Unassembled WGS sequence"/>
</dbReference>
<comment type="caution">
    <text evidence="1">The sequence shown here is derived from an EMBL/GenBank/DDBJ whole genome shotgun (WGS) entry which is preliminary data.</text>
</comment>
<protein>
    <submittedName>
        <fullName evidence="1">Uncharacterized protein</fullName>
    </submittedName>
</protein>
<keyword evidence="2" id="KW-1185">Reference proteome</keyword>
<accession>E6MJ34</accession>
<reference evidence="1 2" key="1">
    <citation type="submission" date="2010-12" db="EMBL/GenBank/DDBJ databases">
        <authorList>
            <person name="Muzny D."/>
            <person name="Qin X."/>
            <person name="Deng J."/>
            <person name="Jiang H."/>
            <person name="Liu Y."/>
            <person name="Qu J."/>
            <person name="Song X.-Z."/>
            <person name="Zhang L."/>
            <person name="Thornton R."/>
            <person name="Coyle M."/>
            <person name="Francisco L."/>
            <person name="Jackson L."/>
            <person name="Javaid M."/>
            <person name="Korchina V."/>
            <person name="Kovar C."/>
            <person name="Mata R."/>
            <person name="Mathew T."/>
            <person name="Ngo R."/>
            <person name="Nguyen L."/>
            <person name="Nguyen N."/>
            <person name="Okwuonu G."/>
            <person name="Ongeri F."/>
            <person name="Pham C."/>
            <person name="Simmons D."/>
            <person name="Wilczek-Boney K."/>
            <person name="Hale W."/>
            <person name="Jakkamsetti A."/>
            <person name="Pham P."/>
            <person name="Ruth R."/>
            <person name="San Lucas F."/>
            <person name="Warren J."/>
            <person name="Zhang J."/>
            <person name="Zhao Z."/>
            <person name="Zhou C."/>
            <person name="Zhu D."/>
            <person name="Lee S."/>
            <person name="Bess C."/>
            <person name="Blankenburg K."/>
            <person name="Forbes L."/>
            <person name="Fu Q."/>
            <person name="Gubbala S."/>
            <person name="Hirani K."/>
            <person name="Jayaseelan J.C."/>
            <person name="Lara F."/>
            <person name="Munidasa M."/>
            <person name="Palculict T."/>
            <person name="Patil S."/>
            <person name="Pu L.-L."/>
            <person name="Saada N."/>
            <person name="Tang L."/>
            <person name="Weissenberger G."/>
            <person name="Zhu Y."/>
            <person name="Hemphill L."/>
            <person name="Shang Y."/>
            <person name="Youmans B."/>
            <person name="Ayvaz T."/>
            <person name="Ross M."/>
            <person name="Santibanez J."/>
            <person name="Aqrawi P."/>
            <person name="Gross S."/>
            <person name="Joshi V."/>
            <person name="Fowler G."/>
            <person name="Nazareth L."/>
            <person name="Reid J."/>
            <person name="Worley K."/>
            <person name="Petrosino J."/>
            <person name="Highlander S."/>
            <person name="Gibbs R."/>
        </authorList>
    </citation>
    <scope>NUCLEOTIDE SEQUENCE [LARGE SCALE GENOMIC DNA]</scope>
    <source>
        <strain evidence="1 2">ATCC 23263</strain>
    </source>
</reference>
<gene>
    <name evidence="1" type="ORF">HMP0721_2019</name>
</gene>
<name>E6MJ34_9FIRM</name>
<dbReference type="AlphaFoldDB" id="E6MJ34"/>
<dbReference type="EMBL" id="AEQN01000026">
    <property type="protein sequence ID" value="EFV00854.1"/>
    <property type="molecule type" value="Genomic_DNA"/>
</dbReference>
<proteinExistence type="predicted"/>
<evidence type="ECO:0000313" key="2">
    <source>
        <dbReference type="Proteomes" id="UP000004754"/>
    </source>
</evidence>